<dbReference type="InterPro" id="IPR036047">
    <property type="entry name" value="F-box-like_dom_sf"/>
</dbReference>
<gene>
    <name evidence="2" type="ORF">BDV40DRAFT_313577</name>
</gene>
<keyword evidence="3" id="KW-1185">Reference proteome</keyword>
<dbReference type="CDD" id="cd09917">
    <property type="entry name" value="F-box_SF"/>
    <property type="match status" value="1"/>
</dbReference>
<dbReference type="AlphaFoldDB" id="A0A5N6UQ55"/>
<name>A0A5N6UQ55_ASPTM</name>
<dbReference type="Proteomes" id="UP000326950">
    <property type="component" value="Unassembled WGS sequence"/>
</dbReference>
<accession>A0A5N6UQ55</accession>
<evidence type="ECO:0000313" key="2">
    <source>
        <dbReference type="EMBL" id="KAE8160775.1"/>
    </source>
</evidence>
<evidence type="ECO:0000259" key="1">
    <source>
        <dbReference type="PROSITE" id="PS50181"/>
    </source>
</evidence>
<feature type="domain" description="F-box" evidence="1">
    <location>
        <begin position="156"/>
        <end position="199"/>
    </location>
</feature>
<dbReference type="Pfam" id="PF24539">
    <property type="entry name" value="DUF7600"/>
    <property type="match status" value="1"/>
</dbReference>
<sequence length="578" mass="65128">MESSRQCMICSGGICRASWTNDLNTALLRGKCVDVGFFHFNKNTSLQQSRSVTMHSQRTQIRLNPSPHFTSAEAFLLHASCYRLLREFCGAAILPHQAFKLCQAVQPDRERNFGYDSKMNSSICPDPCIYIRPRKCLPQSEETELLLRPGLVRCRGPSLLRLPSEILAIVLDYLSPSDLVRFFRTSKEALSHANLFCRTNPFHFYRCSTNTTGTEEDKRILMIAFSTWGRLCELDRRWEIVQRIAGNARLIPLLDGKSLPVPTFDPRAPLQTVSHRFGLCQDFLDIPDYAEVIEVSSIGLKGKRYVCGIGFVSGDSRVFCGNRTEHISMVNVSSPTIDTIELAVDALGVRSIKYGNSPWLFGDPSLICCWRGLSVRQNHQKIRIVRDALKFRDLSWYQEAIASFQETLLMKNKPSFLPSHGLIAEEHYVQRRPERERGLVRRFGKFPVEAVWFERGLQAIKIYSTSGLNGITGISVQVLSDTYRVGACHLVPVSITINAPNEILAEVDVRISELYPLAVTFRTNYNREISSEANGLPGLGVDHSIKTLRPPPGYRITGLYFRLEGLIFDSLGLILGSA</sequence>
<protein>
    <recommendedName>
        <fullName evidence="1">F-box domain-containing protein</fullName>
    </recommendedName>
</protein>
<dbReference type="PROSITE" id="PS50181">
    <property type="entry name" value="FBOX"/>
    <property type="match status" value="1"/>
</dbReference>
<dbReference type="Pfam" id="PF00646">
    <property type="entry name" value="F-box"/>
    <property type="match status" value="1"/>
</dbReference>
<dbReference type="InterPro" id="IPR056021">
    <property type="entry name" value="DUF7600"/>
</dbReference>
<dbReference type="SUPFAM" id="SSF81383">
    <property type="entry name" value="F-box domain"/>
    <property type="match status" value="1"/>
</dbReference>
<proteinExistence type="predicted"/>
<dbReference type="InterPro" id="IPR001810">
    <property type="entry name" value="F-box_dom"/>
</dbReference>
<dbReference type="EMBL" id="ML738652">
    <property type="protein sequence ID" value="KAE8160775.1"/>
    <property type="molecule type" value="Genomic_DNA"/>
</dbReference>
<organism evidence="2 3">
    <name type="scientific">Aspergillus tamarii</name>
    <dbReference type="NCBI Taxonomy" id="41984"/>
    <lineage>
        <taxon>Eukaryota</taxon>
        <taxon>Fungi</taxon>
        <taxon>Dikarya</taxon>
        <taxon>Ascomycota</taxon>
        <taxon>Pezizomycotina</taxon>
        <taxon>Eurotiomycetes</taxon>
        <taxon>Eurotiomycetidae</taxon>
        <taxon>Eurotiales</taxon>
        <taxon>Aspergillaceae</taxon>
        <taxon>Aspergillus</taxon>
        <taxon>Aspergillus subgen. Circumdati</taxon>
    </lineage>
</organism>
<evidence type="ECO:0000313" key="3">
    <source>
        <dbReference type="Proteomes" id="UP000326950"/>
    </source>
</evidence>
<reference evidence="2 3" key="1">
    <citation type="submission" date="2019-04" db="EMBL/GenBank/DDBJ databases">
        <title>Friends and foes A comparative genomics study of 23 Aspergillus species from section Flavi.</title>
        <authorList>
            <consortium name="DOE Joint Genome Institute"/>
            <person name="Kjaerbolling I."/>
            <person name="Vesth T."/>
            <person name="Frisvad J.C."/>
            <person name="Nybo J.L."/>
            <person name="Theobald S."/>
            <person name="Kildgaard S."/>
            <person name="Isbrandt T."/>
            <person name="Kuo A."/>
            <person name="Sato A."/>
            <person name="Lyhne E.K."/>
            <person name="Kogle M.E."/>
            <person name="Wiebenga A."/>
            <person name="Kun R.S."/>
            <person name="Lubbers R.J."/>
            <person name="Makela M.R."/>
            <person name="Barry K."/>
            <person name="Chovatia M."/>
            <person name="Clum A."/>
            <person name="Daum C."/>
            <person name="Haridas S."/>
            <person name="He G."/>
            <person name="LaButti K."/>
            <person name="Lipzen A."/>
            <person name="Mondo S."/>
            <person name="Riley R."/>
            <person name="Salamov A."/>
            <person name="Simmons B.A."/>
            <person name="Magnuson J.K."/>
            <person name="Henrissat B."/>
            <person name="Mortensen U.H."/>
            <person name="Larsen T.O."/>
            <person name="Devries R.P."/>
            <person name="Grigoriev I.V."/>
            <person name="Machida M."/>
            <person name="Baker S.E."/>
            <person name="Andersen M.R."/>
        </authorList>
    </citation>
    <scope>NUCLEOTIDE SEQUENCE [LARGE SCALE GENOMIC DNA]</scope>
    <source>
        <strain evidence="2 3">CBS 117626</strain>
    </source>
</reference>
<dbReference type="OrthoDB" id="4507445at2759"/>